<accession>A0ABW2GIU3</accession>
<dbReference type="InterPro" id="IPR029024">
    <property type="entry name" value="TerB-like"/>
</dbReference>
<sequence>MRHSWGHRVRPVRGLRRAVGVRTVWSTLRTGEFHCPGCGGDRDYRLRAGSRRLTVLGVPLPARGGAGPVVECAACERHFAPECLDTPTTARLSALLREAVHTVALAVLHAGGAASPAVRETALSAVRGAGYESCSEEQLLTLLAALDLDTGRLPARPGTPHPPAASPTAPLATELHATLTPLAPLLTPPGRGRILLQAAAIALADGPYTPAEHETLSLLGPALLIPPQEAAHLLTAARTLSS</sequence>
<dbReference type="RefSeq" id="WP_386414217.1">
    <property type="nucleotide sequence ID" value="NZ_JBHSZO010000015.1"/>
</dbReference>
<proteinExistence type="predicted"/>
<dbReference type="EMBL" id="JBHSZO010000015">
    <property type="protein sequence ID" value="MFC7218772.1"/>
    <property type="molecule type" value="Genomic_DNA"/>
</dbReference>
<name>A0ABW2GIU3_9ACTN</name>
<dbReference type="SUPFAM" id="SSF158682">
    <property type="entry name" value="TerB-like"/>
    <property type="match status" value="1"/>
</dbReference>
<gene>
    <name evidence="1" type="ORF">ACFQLX_11410</name>
</gene>
<keyword evidence="2" id="KW-1185">Reference proteome</keyword>
<organism evidence="1 2">
    <name type="scientific">Streptomyces polyrhachis</name>
    <dbReference type="NCBI Taxonomy" id="1282885"/>
    <lineage>
        <taxon>Bacteria</taxon>
        <taxon>Bacillati</taxon>
        <taxon>Actinomycetota</taxon>
        <taxon>Actinomycetes</taxon>
        <taxon>Kitasatosporales</taxon>
        <taxon>Streptomycetaceae</taxon>
        <taxon>Streptomyces</taxon>
    </lineage>
</organism>
<evidence type="ECO:0000313" key="1">
    <source>
        <dbReference type="EMBL" id="MFC7218772.1"/>
    </source>
</evidence>
<comment type="caution">
    <text evidence="1">The sequence shown here is derived from an EMBL/GenBank/DDBJ whole genome shotgun (WGS) entry which is preliminary data.</text>
</comment>
<dbReference type="Proteomes" id="UP001596413">
    <property type="component" value="Unassembled WGS sequence"/>
</dbReference>
<reference evidence="2" key="1">
    <citation type="journal article" date="2019" name="Int. J. Syst. Evol. Microbiol.">
        <title>The Global Catalogue of Microorganisms (GCM) 10K type strain sequencing project: providing services to taxonomists for standard genome sequencing and annotation.</title>
        <authorList>
            <consortium name="The Broad Institute Genomics Platform"/>
            <consortium name="The Broad Institute Genome Sequencing Center for Infectious Disease"/>
            <person name="Wu L."/>
            <person name="Ma J."/>
        </authorList>
    </citation>
    <scope>NUCLEOTIDE SEQUENCE [LARGE SCALE GENOMIC DNA]</scope>
    <source>
        <strain evidence="2">CGMCC 1.13681</strain>
    </source>
</reference>
<protein>
    <submittedName>
        <fullName evidence="1">TerB family tellurite resistance protein</fullName>
    </submittedName>
</protein>
<evidence type="ECO:0000313" key="2">
    <source>
        <dbReference type="Proteomes" id="UP001596413"/>
    </source>
</evidence>